<evidence type="ECO:0000313" key="8">
    <source>
        <dbReference type="Proteomes" id="UP000320048"/>
    </source>
</evidence>
<feature type="transmembrane region" description="Helical" evidence="6">
    <location>
        <begin position="151"/>
        <end position="169"/>
    </location>
</feature>
<comment type="subcellular location">
    <subcellularLocation>
        <location evidence="1">Cell membrane</location>
        <topology evidence="1">Multi-pass membrane protein</topology>
    </subcellularLocation>
</comment>
<feature type="transmembrane region" description="Helical" evidence="6">
    <location>
        <begin position="272"/>
        <end position="290"/>
    </location>
</feature>
<dbReference type="Pfam" id="PF02653">
    <property type="entry name" value="BPD_transp_2"/>
    <property type="match status" value="1"/>
</dbReference>
<organism evidence="7 8">
    <name type="scientific">Candidatus Segetimicrobium genomatis</name>
    <dbReference type="NCBI Taxonomy" id="2569760"/>
    <lineage>
        <taxon>Bacteria</taxon>
        <taxon>Bacillati</taxon>
        <taxon>Candidatus Sysuimicrobiota</taxon>
        <taxon>Candidatus Sysuimicrobiia</taxon>
        <taxon>Candidatus Sysuimicrobiales</taxon>
        <taxon>Candidatus Segetimicrobiaceae</taxon>
        <taxon>Candidatus Segetimicrobium</taxon>
    </lineage>
</organism>
<dbReference type="Proteomes" id="UP000320048">
    <property type="component" value="Unassembled WGS sequence"/>
</dbReference>
<reference evidence="7 8" key="1">
    <citation type="journal article" date="2019" name="Nat. Microbiol.">
        <title>Mediterranean grassland soil C-N compound turnover is dependent on rainfall and depth, and is mediated by genomically divergent microorganisms.</title>
        <authorList>
            <person name="Diamond S."/>
            <person name="Andeer P.F."/>
            <person name="Li Z."/>
            <person name="Crits-Christoph A."/>
            <person name="Burstein D."/>
            <person name="Anantharaman K."/>
            <person name="Lane K.R."/>
            <person name="Thomas B.C."/>
            <person name="Pan C."/>
            <person name="Northen T.R."/>
            <person name="Banfield J.F."/>
        </authorList>
    </citation>
    <scope>NUCLEOTIDE SEQUENCE [LARGE SCALE GENOMIC DNA]</scope>
    <source>
        <strain evidence="7">NP_7</strain>
    </source>
</reference>
<evidence type="ECO:0000256" key="5">
    <source>
        <dbReference type="ARBA" id="ARBA00023136"/>
    </source>
</evidence>
<evidence type="ECO:0000256" key="4">
    <source>
        <dbReference type="ARBA" id="ARBA00022989"/>
    </source>
</evidence>
<proteinExistence type="predicted"/>
<evidence type="ECO:0000256" key="6">
    <source>
        <dbReference type="SAM" id="Phobius"/>
    </source>
</evidence>
<feature type="transmembrane region" description="Helical" evidence="6">
    <location>
        <begin position="31"/>
        <end position="50"/>
    </location>
</feature>
<evidence type="ECO:0000313" key="7">
    <source>
        <dbReference type="EMBL" id="TMI84166.1"/>
    </source>
</evidence>
<sequence>MTPRTFGLGALAAAALAVAVAFPVFAGGYYVRLATGIFMFGALASAWNLIGGYTGYPDFGGAAFLGIGAYTTGILMLRAHLPFAAALLAGGALAVLAAVGMGTLLLRLRGHYFAIATLGFMLVLRQVAANLPITGGGSGMNLPIASAFTPFYYWMLGTVVLGALGGAIFPRSRAGYAIAAIRENQDAAQVLGIEPLPYKILAYASNALLFGAVGGIYAYWFTFIDPPTVFNIDFSIQAVVMTLLGGPGTALGPVAGAIILKILDTILTNISLFLHNVFFGALVCLLIIFAPRGLAEVLRRRGGIVRAIRAELEDSRV</sequence>
<keyword evidence="3 6" id="KW-0812">Transmembrane</keyword>
<keyword evidence="5 6" id="KW-0472">Membrane</keyword>
<feature type="transmembrane region" description="Helical" evidence="6">
    <location>
        <begin position="112"/>
        <end position="131"/>
    </location>
</feature>
<dbReference type="GO" id="GO:0005886">
    <property type="term" value="C:plasma membrane"/>
    <property type="evidence" value="ECO:0007669"/>
    <property type="project" value="UniProtKB-SubCell"/>
</dbReference>
<dbReference type="PANTHER" id="PTHR30482:SF10">
    <property type="entry name" value="HIGH-AFFINITY BRANCHED-CHAIN AMINO ACID TRANSPORT PROTEIN BRAE"/>
    <property type="match status" value="1"/>
</dbReference>
<evidence type="ECO:0000256" key="1">
    <source>
        <dbReference type="ARBA" id="ARBA00004651"/>
    </source>
</evidence>
<dbReference type="EMBL" id="VBAO01000044">
    <property type="protein sequence ID" value="TMI84166.1"/>
    <property type="molecule type" value="Genomic_DNA"/>
</dbReference>
<dbReference type="InterPro" id="IPR001851">
    <property type="entry name" value="ABC_transp_permease"/>
</dbReference>
<evidence type="ECO:0000256" key="2">
    <source>
        <dbReference type="ARBA" id="ARBA00022475"/>
    </source>
</evidence>
<dbReference type="InterPro" id="IPR043428">
    <property type="entry name" value="LivM-like"/>
</dbReference>
<name>A0A537JM11_9BACT</name>
<dbReference type="CDD" id="cd06581">
    <property type="entry name" value="TM_PBP1_LivM_like"/>
    <property type="match status" value="1"/>
</dbReference>
<dbReference type="PANTHER" id="PTHR30482">
    <property type="entry name" value="HIGH-AFFINITY BRANCHED-CHAIN AMINO ACID TRANSPORT SYSTEM PERMEASE"/>
    <property type="match status" value="1"/>
</dbReference>
<dbReference type="GO" id="GO:0015658">
    <property type="term" value="F:branched-chain amino acid transmembrane transporter activity"/>
    <property type="evidence" value="ECO:0007669"/>
    <property type="project" value="InterPro"/>
</dbReference>
<comment type="caution">
    <text evidence="7">The sequence shown here is derived from an EMBL/GenBank/DDBJ whole genome shotgun (WGS) entry which is preliminary data.</text>
</comment>
<dbReference type="AlphaFoldDB" id="A0A537JM11"/>
<keyword evidence="2" id="KW-1003">Cell membrane</keyword>
<feature type="transmembrane region" description="Helical" evidence="6">
    <location>
        <begin position="234"/>
        <end position="260"/>
    </location>
</feature>
<gene>
    <name evidence="7" type="ORF">E6H04_01745</name>
</gene>
<evidence type="ECO:0000256" key="3">
    <source>
        <dbReference type="ARBA" id="ARBA00022692"/>
    </source>
</evidence>
<keyword evidence="4 6" id="KW-1133">Transmembrane helix</keyword>
<feature type="transmembrane region" description="Helical" evidence="6">
    <location>
        <begin position="83"/>
        <end position="105"/>
    </location>
</feature>
<feature type="transmembrane region" description="Helical" evidence="6">
    <location>
        <begin position="59"/>
        <end position="77"/>
    </location>
</feature>
<accession>A0A537JM11</accession>
<feature type="transmembrane region" description="Helical" evidence="6">
    <location>
        <begin position="200"/>
        <end position="222"/>
    </location>
</feature>
<protein>
    <submittedName>
        <fullName evidence="7">Branched-chain amino acid ABC transporter permease</fullName>
    </submittedName>
</protein>